<keyword evidence="14" id="KW-1185">Reference proteome</keyword>
<gene>
    <name evidence="15" type="primary">ecsit</name>
</gene>
<name>A0A6J2VTK1_CHACN</name>
<evidence type="ECO:0000313" key="14">
    <source>
        <dbReference type="Proteomes" id="UP000504632"/>
    </source>
</evidence>
<evidence type="ECO:0000256" key="1">
    <source>
        <dbReference type="ARBA" id="ARBA00004123"/>
    </source>
</evidence>
<evidence type="ECO:0000256" key="5">
    <source>
        <dbReference type="ARBA" id="ARBA00019998"/>
    </source>
</evidence>
<evidence type="ECO:0000256" key="2">
    <source>
        <dbReference type="ARBA" id="ARBA00004173"/>
    </source>
</evidence>
<dbReference type="InterPro" id="IPR011990">
    <property type="entry name" value="TPR-like_helical_dom_sf"/>
</dbReference>
<keyword evidence="11" id="KW-0539">Nucleus</keyword>
<keyword evidence="9" id="KW-0809">Transit peptide</keyword>
<dbReference type="OrthoDB" id="10064298at2759"/>
<feature type="region of interest" description="Disordered" evidence="12">
    <location>
        <begin position="412"/>
        <end position="456"/>
    </location>
</feature>
<dbReference type="InParanoid" id="A0A6J2VTK1"/>
<dbReference type="InterPro" id="IPR010418">
    <property type="entry name" value="ECSIT"/>
</dbReference>
<protein>
    <recommendedName>
        <fullName evidence="5">Evolutionarily conserved signaling intermediate in Toll pathway, mitochondrial</fullName>
    </recommendedName>
</protein>
<feature type="domain" description="ECSIT C-terminal" evidence="13">
    <location>
        <begin position="279"/>
        <end position="409"/>
    </location>
</feature>
<evidence type="ECO:0000256" key="8">
    <source>
        <dbReference type="ARBA" id="ARBA00022859"/>
    </source>
</evidence>
<dbReference type="Proteomes" id="UP000504632">
    <property type="component" value="Chromosome 7"/>
</dbReference>
<dbReference type="AlphaFoldDB" id="A0A6J2VTK1"/>
<dbReference type="FunCoup" id="A0A6J2VTK1">
    <property type="interactions" value="1701"/>
</dbReference>
<dbReference type="CTD" id="51295"/>
<evidence type="ECO:0000256" key="3">
    <source>
        <dbReference type="ARBA" id="ARBA00004496"/>
    </source>
</evidence>
<dbReference type="Pfam" id="PF06239">
    <property type="entry name" value="ECSIT_N"/>
    <property type="match status" value="1"/>
</dbReference>
<keyword evidence="8" id="KW-0391">Immunity</keyword>
<evidence type="ECO:0000256" key="11">
    <source>
        <dbReference type="ARBA" id="ARBA00023242"/>
    </source>
</evidence>
<dbReference type="GO" id="GO:0005634">
    <property type="term" value="C:nucleus"/>
    <property type="evidence" value="ECO:0007669"/>
    <property type="project" value="UniProtKB-SubCell"/>
</dbReference>
<keyword evidence="7" id="KW-0399">Innate immunity</keyword>
<dbReference type="RefSeq" id="XP_030636410.1">
    <property type="nucleotide sequence ID" value="XM_030780550.1"/>
</dbReference>
<sequence>MNPVQRLLHTHCLRCLDSVFNTSLQHAVLHRRAVAHPLVAGFSHGQVMRSFHGSPGFTKAQSVRKDIDQYEDERKKKSLVTHDDLFEQAAKDSKTKATFNRVVDVFNKKDIRRRGHVEFIYAALKKMPEFGVERDIAVYNKLLDVFPKEVFVPRNFIQRMFNHYPRQQECGVQLLEQMESYGVLPNVETKVLLVQIFGEKSHPIRKYQRIMYWFPKFKHANPFPIPHNLPQDPVDLAKFSLTRIANDLDAEITVYQFPTTDISETGEEVSLPYVIGIQSPEQQSLLAKHNPSRPVFVEGPFPLWLRKTCVHYYVLRADPIPAEEKLEEQYDPELCGPGQSLFYPIWLDLDLERDLGDDDSFDVDDVTEGAIYAMCMTDQGDQVTLGKWISGLQESNPVLGRIPTLFRLESGTRELQTNTEACEGPESTPEPEPEPELETEVEHREEEHRHSERVQQ</sequence>
<dbReference type="InterPro" id="IPR029342">
    <property type="entry name" value="ECIST_C"/>
</dbReference>
<keyword evidence="6" id="KW-0963">Cytoplasm</keyword>
<evidence type="ECO:0000313" key="15">
    <source>
        <dbReference type="RefSeq" id="XP_030636410.1"/>
    </source>
</evidence>
<feature type="compositionally biased region" description="Acidic residues" evidence="12">
    <location>
        <begin position="429"/>
        <end position="439"/>
    </location>
</feature>
<evidence type="ECO:0000259" key="13">
    <source>
        <dbReference type="SMART" id="SM01284"/>
    </source>
</evidence>
<keyword evidence="10" id="KW-0496">Mitochondrion</keyword>
<evidence type="ECO:0000256" key="6">
    <source>
        <dbReference type="ARBA" id="ARBA00022490"/>
    </source>
</evidence>
<dbReference type="PANTHER" id="PTHR13113">
    <property type="entry name" value="ECSIT EVOLUTIONARILY CONSERVED SIGNALING INTERMEDIATE IN TOLL PATHWAYS"/>
    <property type="match status" value="1"/>
</dbReference>
<evidence type="ECO:0000256" key="7">
    <source>
        <dbReference type="ARBA" id="ARBA00022588"/>
    </source>
</evidence>
<dbReference type="GO" id="GO:0007178">
    <property type="term" value="P:cell surface receptor protein serine/threonine kinase signaling pathway"/>
    <property type="evidence" value="ECO:0007669"/>
    <property type="project" value="TreeGrafter"/>
</dbReference>
<dbReference type="Pfam" id="PF14784">
    <property type="entry name" value="ECSIT_C"/>
    <property type="match status" value="1"/>
</dbReference>
<dbReference type="Gene3D" id="1.25.40.10">
    <property type="entry name" value="Tetratricopeptide repeat domain"/>
    <property type="match status" value="1"/>
</dbReference>
<reference evidence="15" key="1">
    <citation type="submission" date="2025-08" db="UniProtKB">
        <authorList>
            <consortium name="RefSeq"/>
        </authorList>
    </citation>
    <scope>IDENTIFICATION</scope>
</reference>
<evidence type="ECO:0000256" key="4">
    <source>
        <dbReference type="ARBA" id="ARBA00007674"/>
    </source>
</evidence>
<proteinExistence type="inferred from homology"/>
<dbReference type="SMART" id="SM01284">
    <property type="entry name" value="ECSIT_Cterm"/>
    <property type="match status" value="1"/>
</dbReference>
<dbReference type="GeneID" id="115817275"/>
<feature type="compositionally biased region" description="Basic and acidic residues" evidence="12">
    <location>
        <begin position="440"/>
        <end position="456"/>
    </location>
</feature>
<evidence type="ECO:0000256" key="10">
    <source>
        <dbReference type="ARBA" id="ARBA00023128"/>
    </source>
</evidence>
<evidence type="ECO:0000256" key="9">
    <source>
        <dbReference type="ARBA" id="ARBA00022946"/>
    </source>
</evidence>
<dbReference type="GO" id="GO:0005739">
    <property type="term" value="C:mitochondrion"/>
    <property type="evidence" value="ECO:0007669"/>
    <property type="project" value="UniProtKB-SubCell"/>
</dbReference>
<organism evidence="14 15">
    <name type="scientific">Chanos chanos</name>
    <name type="common">Milkfish</name>
    <name type="synonym">Mugil chanos</name>
    <dbReference type="NCBI Taxonomy" id="29144"/>
    <lineage>
        <taxon>Eukaryota</taxon>
        <taxon>Metazoa</taxon>
        <taxon>Chordata</taxon>
        <taxon>Craniata</taxon>
        <taxon>Vertebrata</taxon>
        <taxon>Euteleostomi</taxon>
        <taxon>Actinopterygii</taxon>
        <taxon>Neopterygii</taxon>
        <taxon>Teleostei</taxon>
        <taxon>Ostariophysi</taxon>
        <taxon>Gonorynchiformes</taxon>
        <taxon>Chanidae</taxon>
        <taxon>Chanos</taxon>
    </lineage>
</organism>
<dbReference type="GO" id="GO:0045087">
    <property type="term" value="P:innate immune response"/>
    <property type="evidence" value="ECO:0007669"/>
    <property type="project" value="UniProtKB-KW"/>
</dbReference>
<comment type="subcellular location">
    <subcellularLocation>
        <location evidence="3">Cytoplasm</location>
    </subcellularLocation>
    <subcellularLocation>
        <location evidence="2">Mitochondrion</location>
    </subcellularLocation>
    <subcellularLocation>
        <location evidence="1">Nucleus</location>
    </subcellularLocation>
</comment>
<evidence type="ECO:0000256" key="12">
    <source>
        <dbReference type="SAM" id="MobiDB-lite"/>
    </source>
</evidence>
<dbReference type="PANTHER" id="PTHR13113:SF1">
    <property type="entry name" value="EVOLUTIONARILY CONSERVED SIGNALING INTERMEDIATE IN TOLL PATHWAY, MITOCHONDRIAL"/>
    <property type="match status" value="1"/>
</dbReference>
<dbReference type="InterPro" id="IPR046448">
    <property type="entry name" value="ECSIT_N"/>
</dbReference>
<accession>A0A6J2VTK1</accession>
<comment type="similarity">
    <text evidence="4">Belongs to the ECSIT family.</text>
</comment>